<dbReference type="EMBL" id="JBEFLD010000002">
    <property type="protein sequence ID" value="MEQ6289797.1"/>
    <property type="molecule type" value="Genomic_DNA"/>
</dbReference>
<dbReference type="Proteomes" id="UP001433638">
    <property type="component" value="Unassembled WGS sequence"/>
</dbReference>
<protein>
    <submittedName>
        <fullName evidence="2">Twin transmembrane helix small protein</fullName>
    </submittedName>
</protein>
<comment type="caution">
    <text evidence="2">The sequence shown here is derived from an EMBL/GenBank/DDBJ whole genome shotgun (WGS) entry which is preliminary data.</text>
</comment>
<proteinExistence type="predicted"/>
<sequence length="59" mass="6349">MNAIVPLLLLLIVGSLGYALRSLTRGGDPRRTVRALTLRVALSISLFALVMAGKLWGGW</sequence>
<feature type="transmembrane region" description="Helical" evidence="1">
    <location>
        <begin position="35"/>
        <end position="56"/>
    </location>
</feature>
<dbReference type="RefSeq" id="WP_349584399.1">
    <property type="nucleotide sequence ID" value="NZ_JBEFLD010000002.1"/>
</dbReference>
<name>A0ABV1M0R1_9NEIS</name>
<dbReference type="NCBIfam" id="NF033233">
    <property type="entry name" value="twin_helix"/>
    <property type="match status" value="1"/>
</dbReference>
<reference evidence="2" key="1">
    <citation type="submission" date="2024-06" db="EMBL/GenBank/DDBJ databases">
        <title>Genome sequence of Vogesella sp. MAHUQ-64.</title>
        <authorList>
            <person name="Huq M.A."/>
        </authorList>
    </citation>
    <scope>NUCLEOTIDE SEQUENCE</scope>
    <source>
        <strain evidence="2">MAHUQ-64</strain>
    </source>
</reference>
<evidence type="ECO:0000313" key="2">
    <source>
        <dbReference type="EMBL" id="MEQ6289797.1"/>
    </source>
</evidence>
<keyword evidence="1 2" id="KW-0812">Transmembrane</keyword>
<keyword evidence="1" id="KW-0472">Membrane</keyword>
<accession>A0ABV1M0R1</accession>
<dbReference type="InterPro" id="IPR021313">
    <property type="entry name" value="DUF2909"/>
</dbReference>
<dbReference type="Pfam" id="PF11137">
    <property type="entry name" value="DUF2909"/>
    <property type="match status" value="1"/>
</dbReference>
<organism evidence="2 3">
    <name type="scientific">Vogesella oryzagri</name>
    <dbReference type="NCBI Taxonomy" id="3160864"/>
    <lineage>
        <taxon>Bacteria</taxon>
        <taxon>Pseudomonadati</taxon>
        <taxon>Pseudomonadota</taxon>
        <taxon>Betaproteobacteria</taxon>
        <taxon>Neisseriales</taxon>
        <taxon>Chromobacteriaceae</taxon>
        <taxon>Vogesella</taxon>
    </lineage>
</organism>
<keyword evidence="1" id="KW-1133">Transmembrane helix</keyword>
<evidence type="ECO:0000313" key="3">
    <source>
        <dbReference type="Proteomes" id="UP001433638"/>
    </source>
</evidence>
<keyword evidence="3" id="KW-1185">Reference proteome</keyword>
<evidence type="ECO:0000256" key="1">
    <source>
        <dbReference type="SAM" id="Phobius"/>
    </source>
</evidence>
<gene>
    <name evidence="2" type="ORF">ABNW52_04130</name>
</gene>